<dbReference type="AlphaFoldDB" id="A0AAV8UIS6"/>
<sequence>MNRAKRIDAHPLQSKYPQKRTSGIFNMPPKHFINLTNGIETLRVVREDLEVQDAMFLRIQSSLCERGAYDKILMETDHNLLLHLATGHPCYVYDLASRSKRYGVPRAIWYGLEFIKYACGYCWFGSESELLQSEVLLRGKNVAGEWWKVMRHTVSKPVKQRLKYYSEFVEELGVQELRAYGVVGRATEYDGCKEIYAKMVRDSYELNPSAAADEQPSNDEFRLRLEESGLRVFDHTDPFEHNLRESAKMKPL</sequence>
<proteinExistence type="predicted"/>
<accession>A0AAV8UIS6</accession>
<name>A0AAV8UIS6_9RHOD</name>
<reference evidence="1 2" key="1">
    <citation type="journal article" date="2023" name="Nat. Commun.">
        <title>Origin of minicircular mitochondrial genomes in red algae.</title>
        <authorList>
            <person name="Lee Y."/>
            <person name="Cho C.H."/>
            <person name="Lee Y.M."/>
            <person name="Park S.I."/>
            <person name="Yang J.H."/>
            <person name="West J.A."/>
            <person name="Bhattacharya D."/>
            <person name="Yoon H.S."/>
        </authorList>
    </citation>
    <scope>NUCLEOTIDE SEQUENCE [LARGE SCALE GENOMIC DNA]</scope>
    <source>
        <strain evidence="1 2">CCMP1338</strain>
        <tissue evidence="1">Whole cell</tissue>
    </source>
</reference>
<protein>
    <submittedName>
        <fullName evidence="1">Uncharacterized protein</fullName>
    </submittedName>
</protein>
<evidence type="ECO:0000313" key="2">
    <source>
        <dbReference type="Proteomes" id="UP001157974"/>
    </source>
</evidence>
<organism evidence="1 2">
    <name type="scientific">Rhodosorus marinus</name>
    <dbReference type="NCBI Taxonomy" id="101924"/>
    <lineage>
        <taxon>Eukaryota</taxon>
        <taxon>Rhodophyta</taxon>
        <taxon>Stylonematophyceae</taxon>
        <taxon>Stylonematales</taxon>
        <taxon>Stylonemataceae</taxon>
        <taxon>Rhodosorus</taxon>
    </lineage>
</organism>
<dbReference type="Proteomes" id="UP001157974">
    <property type="component" value="Unassembled WGS sequence"/>
</dbReference>
<keyword evidence="2" id="KW-1185">Reference proteome</keyword>
<evidence type="ECO:0000313" key="1">
    <source>
        <dbReference type="EMBL" id="KAJ8901929.1"/>
    </source>
</evidence>
<comment type="caution">
    <text evidence="1">The sequence shown here is derived from an EMBL/GenBank/DDBJ whole genome shotgun (WGS) entry which is preliminary data.</text>
</comment>
<dbReference type="EMBL" id="JAMWBK010000010">
    <property type="protein sequence ID" value="KAJ8901929.1"/>
    <property type="molecule type" value="Genomic_DNA"/>
</dbReference>
<gene>
    <name evidence="1" type="ORF">NDN08_004131</name>
</gene>